<name>A0A8H3ELB9_9LECA</name>
<comment type="caution">
    <text evidence="5">The sequence shown here is derived from an EMBL/GenBank/DDBJ whole genome shotgun (WGS) entry which is preliminary data.</text>
</comment>
<evidence type="ECO:0000256" key="2">
    <source>
        <dbReference type="ARBA" id="ARBA00022741"/>
    </source>
</evidence>
<dbReference type="NCBIfam" id="NF040713">
    <property type="entry name" value="ZapE"/>
    <property type="match status" value="1"/>
</dbReference>
<evidence type="ECO:0000313" key="6">
    <source>
        <dbReference type="Proteomes" id="UP000664169"/>
    </source>
</evidence>
<evidence type="ECO:0000256" key="1">
    <source>
        <dbReference type="ARBA" id="ARBA00010322"/>
    </source>
</evidence>
<evidence type="ECO:0000256" key="3">
    <source>
        <dbReference type="ARBA" id="ARBA00022840"/>
    </source>
</evidence>
<organism evidence="5 6">
    <name type="scientific">Gomphillus americanus</name>
    <dbReference type="NCBI Taxonomy" id="1940652"/>
    <lineage>
        <taxon>Eukaryota</taxon>
        <taxon>Fungi</taxon>
        <taxon>Dikarya</taxon>
        <taxon>Ascomycota</taxon>
        <taxon>Pezizomycotina</taxon>
        <taxon>Lecanoromycetes</taxon>
        <taxon>OSLEUM clade</taxon>
        <taxon>Ostropomycetidae</taxon>
        <taxon>Ostropales</taxon>
        <taxon>Graphidaceae</taxon>
        <taxon>Gomphilloideae</taxon>
        <taxon>Gomphillus</taxon>
    </lineage>
</organism>
<feature type="compositionally biased region" description="Basic and acidic residues" evidence="4">
    <location>
        <begin position="691"/>
        <end position="703"/>
    </location>
</feature>
<accession>A0A8H3ELB9</accession>
<dbReference type="PANTHER" id="PTHR12169">
    <property type="entry name" value="ATPASE N2B"/>
    <property type="match status" value="1"/>
</dbReference>
<sequence length="703" mass="79217">MSAAIAERGLTITNPLVLYRALLATKRIESDPSQHRLAIYLQDLYYRLKDYEPAIEYHEKLNQISTALNRTSAATRSPTTLPWRHRETAQSKALVRSLTSHEGALEISSPRGLLLHGEVGTGKSMLIDLLADSLPNRKKRRYHFNTFMLEVLTKLEKLRLQRIGSQNNPAIQEETPLLSVSRDLVLDSPILFLDEFQLPDKAASKILSHLFTCFFQLGGVLVATSNRMPEELDKASGIEFVPPAPSTALSNLRDTLFGRISNQSITRPQVSDFAKFLEVLRARCEVWEIEGQRDWRRRESGSQTPVLGNIEKCTELESNTLPKYYLINSAAEFQQKVIQALPGSTGAFHTIPWQTKTLRVYGRDVIVPRCLDGVCLWTFRELCVARLGPADYISLASAFHTFIVEDVPVLHLLQRSEARRFITLLDALYESRAKLLIQAEAGPDDIFFPETPYLDSVDGYGIGESSDGTYAETFSEIYQDQTAPFRPNISSYASSASIPDYTPQPLPSIQPNVGANPDIRSILADEDADFGPTYGAGRSSGNDSARFDALARQTKAPPAEDIAAPNFQQSTVFTGEDERFAYKRAQSRLWEMCSQRWWARQEAGWWKPVAESARTWERDIQEAIQHIEQTHAKAIQEGEKPAQFPEEIFKHGASPFRVSTEPPPKISWVHTWGMTKWGRRAGLWGQGANKFENEDTEKQAKKQ</sequence>
<protein>
    <recommendedName>
        <fullName evidence="7">AAA+ ATPase domain-containing protein</fullName>
    </recommendedName>
</protein>
<dbReference type="PANTHER" id="PTHR12169:SF2">
    <property type="entry name" value="AFG1P"/>
    <property type="match status" value="1"/>
</dbReference>
<evidence type="ECO:0008006" key="7">
    <source>
        <dbReference type="Google" id="ProtNLM"/>
    </source>
</evidence>
<feature type="region of interest" description="Disordered" evidence="4">
    <location>
        <begin position="684"/>
        <end position="703"/>
    </location>
</feature>
<dbReference type="GO" id="GO:0016887">
    <property type="term" value="F:ATP hydrolysis activity"/>
    <property type="evidence" value="ECO:0007669"/>
    <property type="project" value="InterPro"/>
</dbReference>
<dbReference type="InterPro" id="IPR027417">
    <property type="entry name" value="P-loop_NTPase"/>
</dbReference>
<evidence type="ECO:0000256" key="4">
    <source>
        <dbReference type="SAM" id="MobiDB-lite"/>
    </source>
</evidence>
<dbReference type="SUPFAM" id="SSF52540">
    <property type="entry name" value="P-loop containing nucleoside triphosphate hydrolases"/>
    <property type="match status" value="1"/>
</dbReference>
<reference evidence="5" key="1">
    <citation type="submission" date="2021-03" db="EMBL/GenBank/DDBJ databases">
        <authorList>
            <person name="Tagirdzhanova G."/>
        </authorList>
    </citation>
    <scope>NUCLEOTIDE SEQUENCE</scope>
</reference>
<dbReference type="GO" id="GO:0005739">
    <property type="term" value="C:mitochondrion"/>
    <property type="evidence" value="ECO:0007669"/>
    <property type="project" value="TreeGrafter"/>
</dbReference>
<evidence type="ECO:0000313" key="5">
    <source>
        <dbReference type="EMBL" id="CAF9908791.1"/>
    </source>
</evidence>
<dbReference type="AlphaFoldDB" id="A0A8H3ELB9"/>
<comment type="similarity">
    <text evidence="1">Belongs to the AFG1 ATPase family.</text>
</comment>
<dbReference type="InterPro" id="IPR005654">
    <property type="entry name" value="ATPase_AFG1-like"/>
</dbReference>
<dbReference type="EMBL" id="CAJPDQ010000004">
    <property type="protein sequence ID" value="CAF9908791.1"/>
    <property type="molecule type" value="Genomic_DNA"/>
</dbReference>
<keyword evidence="6" id="KW-1185">Reference proteome</keyword>
<dbReference type="Gene3D" id="3.40.50.300">
    <property type="entry name" value="P-loop containing nucleotide triphosphate hydrolases"/>
    <property type="match status" value="1"/>
</dbReference>
<dbReference type="Pfam" id="PF03969">
    <property type="entry name" value="AFG1_ATPase"/>
    <property type="match status" value="2"/>
</dbReference>
<keyword evidence="3" id="KW-0067">ATP-binding</keyword>
<dbReference type="OrthoDB" id="548867at2759"/>
<keyword evidence="2" id="KW-0547">Nucleotide-binding</keyword>
<dbReference type="GO" id="GO:0005524">
    <property type="term" value="F:ATP binding"/>
    <property type="evidence" value="ECO:0007669"/>
    <property type="project" value="UniProtKB-KW"/>
</dbReference>
<dbReference type="Proteomes" id="UP000664169">
    <property type="component" value="Unassembled WGS sequence"/>
</dbReference>
<proteinExistence type="inferred from homology"/>
<gene>
    <name evidence="5" type="ORF">GOMPHAMPRED_006315</name>
</gene>